<dbReference type="InterPro" id="IPR000683">
    <property type="entry name" value="Gfo/Idh/MocA-like_OxRdtase_N"/>
</dbReference>
<organism evidence="5">
    <name type="scientific">freshwater metagenome</name>
    <dbReference type="NCBI Taxonomy" id="449393"/>
    <lineage>
        <taxon>unclassified sequences</taxon>
        <taxon>metagenomes</taxon>
        <taxon>ecological metagenomes</taxon>
    </lineage>
</organism>
<dbReference type="Pfam" id="PF22725">
    <property type="entry name" value="GFO_IDH_MocA_C3"/>
    <property type="match status" value="1"/>
</dbReference>
<accession>A0A6J7RHM2</accession>
<dbReference type="AlphaFoldDB" id="A0A6J7RHM2"/>
<evidence type="ECO:0000313" key="5">
    <source>
        <dbReference type="EMBL" id="CAB5028312.1"/>
    </source>
</evidence>
<evidence type="ECO:0000313" key="4">
    <source>
        <dbReference type="EMBL" id="CAB4884112.1"/>
    </source>
</evidence>
<feature type="domain" description="GFO/IDH/MocA-like oxidoreductase" evidence="2">
    <location>
        <begin position="139"/>
        <end position="274"/>
    </location>
</feature>
<dbReference type="EMBL" id="CAFBLT010000004">
    <property type="protein sequence ID" value="CAB4884112.1"/>
    <property type="molecule type" value="Genomic_DNA"/>
</dbReference>
<dbReference type="EMBL" id="CAFABE010000030">
    <property type="protein sequence ID" value="CAB4826536.1"/>
    <property type="molecule type" value="Genomic_DNA"/>
</dbReference>
<gene>
    <name evidence="3" type="ORF">UFOPK3164_00801</name>
    <name evidence="4" type="ORF">UFOPK3427_01843</name>
    <name evidence="5" type="ORF">UFOPK4112_01393</name>
</gene>
<dbReference type="InterPro" id="IPR051317">
    <property type="entry name" value="Gfo/Idh/MocA_oxidoreduct"/>
</dbReference>
<dbReference type="SUPFAM" id="SSF51735">
    <property type="entry name" value="NAD(P)-binding Rossmann-fold domains"/>
    <property type="match status" value="1"/>
</dbReference>
<protein>
    <submittedName>
        <fullName evidence="5">Unannotated protein</fullName>
    </submittedName>
</protein>
<dbReference type="GO" id="GO:0000166">
    <property type="term" value="F:nucleotide binding"/>
    <property type="evidence" value="ECO:0007669"/>
    <property type="project" value="InterPro"/>
</dbReference>
<proteinExistence type="predicted"/>
<sequence>MTFQPIGRPVRAAFVGLGRIYDLNSRAYVDNPDVEVVALVDPSEERRAQRQQDWPDAVCFASIEEMAKSGVAIDAVEALLPIPLHVSGVVDLLSHGWHVNLQKPMCNDLASANVMIAAAKKHDRVLRVMENYIFYEPLMKLKEIAHSGEIGEISGYHMKMVASGLGGWEVPASSYEWQVKQMRDGRGILVFDDGWHKLSTALWLFGPIREVRAWIGTTEIVPGFGVDAPTTITWEHENGIRGVWDITLAVDMHLRSDYYTNDERWEVTGRKGYARVNRCTARGIQEPSLEVYVDGVMKSFHSLDDDWASSFRDSGHHWLRYLRTGNGPLLWSPEEARDVLGFALAAYKSSESGGLGVSPADMIC</sequence>
<dbReference type="EMBL" id="CAFBPM010000015">
    <property type="protein sequence ID" value="CAB5028312.1"/>
    <property type="molecule type" value="Genomic_DNA"/>
</dbReference>
<reference evidence="5" key="1">
    <citation type="submission" date="2020-05" db="EMBL/GenBank/DDBJ databases">
        <authorList>
            <person name="Chiriac C."/>
            <person name="Salcher M."/>
            <person name="Ghai R."/>
            <person name="Kavagutti S V."/>
        </authorList>
    </citation>
    <scope>NUCLEOTIDE SEQUENCE</scope>
</reference>
<evidence type="ECO:0000313" key="3">
    <source>
        <dbReference type="EMBL" id="CAB4826536.1"/>
    </source>
</evidence>
<name>A0A6J7RHM2_9ZZZZ</name>
<dbReference type="InterPro" id="IPR036291">
    <property type="entry name" value="NAD(P)-bd_dom_sf"/>
</dbReference>
<dbReference type="Gene3D" id="3.40.50.720">
    <property type="entry name" value="NAD(P)-binding Rossmann-like Domain"/>
    <property type="match status" value="1"/>
</dbReference>
<dbReference type="SUPFAM" id="SSF55347">
    <property type="entry name" value="Glyceraldehyde-3-phosphate dehydrogenase-like, C-terminal domain"/>
    <property type="match status" value="1"/>
</dbReference>
<dbReference type="InterPro" id="IPR055170">
    <property type="entry name" value="GFO_IDH_MocA-like_dom"/>
</dbReference>
<dbReference type="Pfam" id="PF01408">
    <property type="entry name" value="GFO_IDH_MocA"/>
    <property type="match status" value="1"/>
</dbReference>
<dbReference type="PANTHER" id="PTHR43708">
    <property type="entry name" value="CONSERVED EXPRESSED OXIDOREDUCTASE (EUROFUNG)"/>
    <property type="match status" value="1"/>
</dbReference>
<evidence type="ECO:0000259" key="2">
    <source>
        <dbReference type="Pfam" id="PF22725"/>
    </source>
</evidence>
<feature type="domain" description="Gfo/Idh/MocA-like oxidoreductase N-terminal" evidence="1">
    <location>
        <begin position="11"/>
        <end position="128"/>
    </location>
</feature>
<dbReference type="PANTHER" id="PTHR43708:SF8">
    <property type="entry name" value="OXIDOREDUCTASE"/>
    <property type="match status" value="1"/>
</dbReference>
<dbReference type="Gene3D" id="3.30.360.10">
    <property type="entry name" value="Dihydrodipicolinate Reductase, domain 2"/>
    <property type="match status" value="1"/>
</dbReference>
<evidence type="ECO:0000259" key="1">
    <source>
        <dbReference type="Pfam" id="PF01408"/>
    </source>
</evidence>